<organism evidence="9 10">
    <name type="scientific">Cyberlindnera fabianii</name>
    <name type="common">Yeast</name>
    <name type="synonym">Hansenula fabianii</name>
    <dbReference type="NCBI Taxonomy" id="36022"/>
    <lineage>
        <taxon>Eukaryota</taxon>
        <taxon>Fungi</taxon>
        <taxon>Dikarya</taxon>
        <taxon>Ascomycota</taxon>
        <taxon>Saccharomycotina</taxon>
        <taxon>Saccharomycetes</taxon>
        <taxon>Phaffomycetales</taxon>
        <taxon>Phaffomycetaceae</taxon>
        <taxon>Cyberlindnera</taxon>
    </lineage>
</organism>
<evidence type="ECO:0000256" key="3">
    <source>
        <dbReference type="ARBA" id="ARBA00022787"/>
    </source>
</evidence>
<dbReference type="Proteomes" id="UP000189513">
    <property type="component" value="Unassembled WGS sequence"/>
</dbReference>
<evidence type="ECO:0000256" key="8">
    <source>
        <dbReference type="ARBA" id="ARBA00074024"/>
    </source>
</evidence>
<comment type="subcellular location">
    <subcellularLocation>
        <location evidence="1">Mitochondrion outer membrane</location>
        <topology evidence="1">Peripheral membrane protein</topology>
    </subcellularLocation>
</comment>
<dbReference type="Pfam" id="PF08732">
    <property type="entry name" value="HIM1"/>
    <property type="match status" value="2"/>
</dbReference>
<evidence type="ECO:0000256" key="4">
    <source>
        <dbReference type="ARBA" id="ARBA00022946"/>
    </source>
</evidence>
<proteinExistence type="inferred from homology"/>
<dbReference type="EMBL" id="MPUK01000002">
    <property type="protein sequence ID" value="ONH69028.1"/>
    <property type="molecule type" value="Genomic_DNA"/>
</dbReference>
<evidence type="ECO:0000313" key="9">
    <source>
        <dbReference type="EMBL" id="ONH69028.1"/>
    </source>
</evidence>
<gene>
    <name evidence="9" type="ORF">BON22_1320</name>
</gene>
<dbReference type="VEuPathDB" id="FungiDB:BON22_1320"/>
<dbReference type="InterPro" id="IPR014843">
    <property type="entry name" value="Him1/Fmp52"/>
</dbReference>
<comment type="caution">
    <text evidence="9">The sequence shown here is derived from an EMBL/GenBank/DDBJ whole genome shotgun (WGS) entry which is preliminary data.</text>
</comment>
<evidence type="ECO:0000256" key="6">
    <source>
        <dbReference type="ARBA" id="ARBA00023136"/>
    </source>
</evidence>
<comment type="similarity">
    <text evidence="2">Belongs to the FMP52 family.</text>
</comment>
<keyword evidence="6" id="KW-0472">Membrane</keyword>
<keyword evidence="10" id="KW-1185">Reference proteome</keyword>
<keyword evidence="5" id="KW-0496">Mitochondrion</keyword>
<dbReference type="InterPro" id="IPR036291">
    <property type="entry name" value="NAD(P)-bd_dom_sf"/>
</dbReference>
<evidence type="ECO:0000256" key="1">
    <source>
        <dbReference type="ARBA" id="ARBA00004450"/>
    </source>
</evidence>
<keyword evidence="4" id="KW-0809">Transit peptide</keyword>
<evidence type="ECO:0000256" key="5">
    <source>
        <dbReference type="ARBA" id="ARBA00023128"/>
    </source>
</evidence>
<accession>A0A1V2LAW8</accession>
<dbReference type="AlphaFoldDB" id="A0A1V2LAW8"/>
<dbReference type="PANTHER" id="PTHR14097">
    <property type="entry name" value="OXIDOREDUCTASE HTATIP2"/>
    <property type="match status" value="1"/>
</dbReference>
<evidence type="ECO:0000256" key="2">
    <source>
        <dbReference type="ARBA" id="ARBA00006617"/>
    </source>
</evidence>
<protein>
    <recommendedName>
        <fullName evidence="8">Protein FMP52, mitochondrial</fullName>
    </recommendedName>
    <alternativeName>
        <fullName evidence="7">Protein fmp52, mitochondrial</fullName>
    </alternativeName>
</protein>
<dbReference type="SUPFAM" id="SSF51735">
    <property type="entry name" value="NAD(P)-binding Rossmann-fold domains"/>
    <property type="match status" value="2"/>
</dbReference>
<dbReference type="Gene3D" id="3.40.50.720">
    <property type="entry name" value="NAD(P)-binding Rossmann-like Domain"/>
    <property type="match status" value="2"/>
</dbReference>
<reference evidence="10" key="1">
    <citation type="journal article" date="2017" name="Genome Announc.">
        <title>Genome sequences of Cyberlindnera fabianii 65, Pichia kudriavzevii 129, and Saccharomyces cerevisiae 131 isolated from fermented masau fruits in Zimbabwe.</title>
        <authorList>
            <person name="van Rijswijck I.M.H."/>
            <person name="Derks M.F.L."/>
            <person name="Abee T."/>
            <person name="de Ridder D."/>
            <person name="Smid E.J."/>
        </authorList>
    </citation>
    <scope>NUCLEOTIDE SEQUENCE [LARGE SCALE GENOMIC DNA]</scope>
    <source>
        <strain evidence="10">65</strain>
    </source>
</reference>
<dbReference type="GO" id="GO:0005741">
    <property type="term" value="C:mitochondrial outer membrane"/>
    <property type="evidence" value="ECO:0007669"/>
    <property type="project" value="UniProtKB-SubCell"/>
</dbReference>
<evidence type="ECO:0000313" key="10">
    <source>
        <dbReference type="Proteomes" id="UP000189513"/>
    </source>
</evidence>
<dbReference type="PANTHER" id="PTHR14097:SF7">
    <property type="entry name" value="OXIDOREDUCTASE HTATIP2"/>
    <property type="match status" value="1"/>
</dbReference>
<evidence type="ECO:0000256" key="7">
    <source>
        <dbReference type="ARBA" id="ARBA00071738"/>
    </source>
</evidence>
<sequence>MSTVVIGATGLCGNFIVKHAPEYYSHIYTISRSQPDFTNGITKVTAIFDSDSSNWSQKVKEIKEQDSQCTTFFSGLGTTRAKAGGIANQRKIDLDLNLELAKAAKEAGFSKYVLISSGAASASSRFPYMKMKGELEDAVIALGFDETIILRPGVLLGERKEDKGFLNNLVVKVAGLFHDTRFAKYVFSPIYGEEVAIAALKTAQKTHDKKVTIIEATGLCGNLIVKHAPEYFNKAYTISRSEPDFVKDNAQLEAILDSDSTTWTDKVKQIKKQDPECSTFFSGLGSTRAKSGGIESQRKIDLHLNLSLAKAAKEAGFTKYVLISSVGANAGSPFPYLKMKGELERDVIALDFEETIILRPGALLGDRKEDKGFLNNLGAKIGSMAYGTRFASYLMSPVYGEEVALAALKESQKKHDKKVTILSGNEVNKAAKA</sequence>
<keyword evidence="3" id="KW-1000">Mitochondrion outer membrane</keyword>
<dbReference type="GO" id="GO:0051170">
    <property type="term" value="P:import into nucleus"/>
    <property type="evidence" value="ECO:0007669"/>
    <property type="project" value="TreeGrafter"/>
</dbReference>
<dbReference type="STRING" id="36022.A0A1V2LAW8"/>
<name>A0A1V2LAW8_CYBFA</name>
<dbReference type="FunFam" id="3.40.50.720:FF:000366">
    <property type="entry name" value="Protein FMP52, mitochondrial"/>
    <property type="match status" value="1"/>
</dbReference>